<keyword evidence="1 4" id="KW-0479">Metal-binding</keyword>
<evidence type="ECO:0000256" key="2">
    <source>
        <dbReference type="ARBA" id="ARBA00022771"/>
    </source>
</evidence>
<sequence length="128" mass="14292">MQIARLVRDSMRNKPEEKICKQFAATGSCPYSPRCRFSHQLQSASPPPTHQTSSASTSQTTTTAAPAADWSPLDDGIEVKLPGSSSTDKPPSREEVNASINRFLNRPMKPRRRRLTVFEDFCPSRDKN</sequence>
<dbReference type="InterPro" id="IPR000571">
    <property type="entry name" value="Znf_CCCH"/>
</dbReference>
<evidence type="ECO:0000256" key="4">
    <source>
        <dbReference type="PROSITE-ProRule" id="PRU00723"/>
    </source>
</evidence>
<dbReference type="Pfam" id="PF00642">
    <property type="entry name" value="zf-CCCH"/>
    <property type="match status" value="1"/>
</dbReference>
<dbReference type="SUPFAM" id="SSF90229">
    <property type="entry name" value="CCCH zinc finger"/>
    <property type="match status" value="1"/>
</dbReference>
<organism evidence="7 8">
    <name type="scientific">Vitis vinifera</name>
    <name type="common">Grape</name>
    <dbReference type="NCBI Taxonomy" id="29760"/>
    <lineage>
        <taxon>Eukaryota</taxon>
        <taxon>Viridiplantae</taxon>
        <taxon>Streptophyta</taxon>
        <taxon>Embryophyta</taxon>
        <taxon>Tracheophyta</taxon>
        <taxon>Spermatophyta</taxon>
        <taxon>Magnoliopsida</taxon>
        <taxon>eudicotyledons</taxon>
        <taxon>Gunneridae</taxon>
        <taxon>Pentapetalae</taxon>
        <taxon>rosids</taxon>
        <taxon>Vitales</taxon>
        <taxon>Vitaceae</taxon>
        <taxon>Viteae</taxon>
        <taxon>Vitis</taxon>
    </lineage>
</organism>
<dbReference type="OrthoDB" id="410307at2759"/>
<dbReference type="InterPro" id="IPR036855">
    <property type="entry name" value="Znf_CCCH_sf"/>
</dbReference>
<gene>
    <name evidence="7" type="ORF">CK203_067025</name>
</gene>
<feature type="zinc finger region" description="C3H1-type" evidence="4">
    <location>
        <begin position="14"/>
        <end position="42"/>
    </location>
</feature>
<evidence type="ECO:0000313" key="8">
    <source>
        <dbReference type="Proteomes" id="UP000288805"/>
    </source>
</evidence>
<proteinExistence type="predicted"/>
<feature type="compositionally biased region" description="Low complexity" evidence="5">
    <location>
        <begin position="50"/>
        <end position="68"/>
    </location>
</feature>
<dbReference type="PROSITE" id="PS50103">
    <property type="entry name" value="ZF_C3H1"/>
    <property type="match status" value="1"/>
</dbReference>
<dbReference type="EMBL" id="QGNW01001119">
    <property type="protein sequence ID" value="RVW55270.1"/>
    <property type="molecule type" value="Genomic_DNA"/>
</dbReference>
<reference evidence="7 8" key="1">
    <citation type="journal article" date="2018" name="PLoS Genet.">
        <title>Population sequencing reveals clonal diversity and ancestral inbreeding in the grapevine cultivar Chardonnay.</title>
        <authorList>
            <person name="Roach M.J."/>
            <person name="Johnson D.L."/>
            <person name="Bohlmann J."/>
            <person name="van Vuuren H.J."/>
            <person name="Jones S.J."/>
            <person name="Pretorius I.S."/>
            <person name="Schmidt S.A."/>
            <person name="Borneman A.R."/>
        </authorList>
    </citation>
    <scope>NUCLEOTIDE SEQUENCE [LARGE SCALE GENOMIC DNA]</scope>
    <source>
        <strain evidence="8">cv. Chardonnay</strain>
        <tissue evidence="7">Leaf</tissue>
    </source>
</reference>
<dbReference type="KEGG" id="vvi:104879947"/>
<dbReference type="AlphaFoldDB" id="A0A438F5G8"/>
<name>A0A438F5G8_VITVI</name>
<protein>
    <recommendedName>
        <fullName evidence="6">C3H1-type domain-containing protein</fullName>
    </recommendedName>
</protein>
<dbReference type="GO" id="GO:0008270">
    <property type="term" value="F:zinc ion binding"/>
    <property type="evidence" value="ECO:0007669"/>
    <property type="project" value="UniProtKB-KW"/>
</dbReference>
<evidence type="ECO:0000256" key="1">
    <source>
        <dbReference type="ARBA" id="ARBA00022723"/>
    </source>
</evidence>
<comment type="caution">
    <text evidence="7">The sequence shown here is derived from an EMBL/GenBank/DDBJ whole genome shotgun (WGS) entry which is preliminary data.</text>
</comment>
<accession>A0A438F5G8</accession>
<keyword evidence="2 4" id="KW-0863">Zinc-finger</keyword>
<dbReference type="SMART" id="SM00356">
    <property type="entry name" value="ZnF_C3H1"/>
    <property type="match status" value="1"/>
</dbReference>
<evidence type="ECO:0000256" key="5">
    <source>
        <dbReference type="SAM" id="MobiDB-lite"/>
    </source>
</evidence>
<feature type="domain" description="C3H1-type" evidence="6">
    <location>
        <begin position="14"/>
        <end position="42"/>
    </location>
</feature>
<feature type="region of interest" description="Disordered" evidence="5">
    <location>
        <begin position="38"/>
        <end position="109"/>
    </location>
</feature>
<evidence type="ECO:0000259" key="6">
    <source>
        <dbReference type="PROSITE" id="PS50103"/>
    </source>
</evidence>
<dbReference type="Gene3D" id="6.10.250.3220">
    <property type="match status" value="1"/>
</dbReference>
<keyword evidence="3 4" id="KW-0862">Zinc</keyword>
<evidence type="ECO:0000256" key="3">
    <source>
        <dbReference type="ARBA" id="ARBA00022833"/>
    </source>
</evidence>
<dbReference type="Proteomes" id="UP000288805">
    <property type="component" value="Unassembled WGS sequence"/>
</dbReference>
<evidence type="ECO:0000313" key="7">
    <source>
        <dbReference type="EMBL" id="RVW55270.1"/>
    </source>
</evidence>